<organism evidence="2 3">
    <name type="scientific">Caerostris extrusa</name>
    <name type="common">Bark spider</name>
    <name type="synonym">Caerostris bankana</name>
    <dbReference type="NCBI Taxonomy" id="172846"/>
    <lineage>
        <taxon>Eukaryota</taxon>
        <taxon>Metazoa</taxon>
        <taxon>Ecdysozoa</taxon>
        <taxon>Arthropoda</taxon>
        <taxon>Chelicerata</taxon>
        <taxon>Arachnida</taxon>
        <taxon>Araneae</taxon>
        <taxon>Araneomorphae</taxon>
        <taxon>Entelegynae</taxon>
        <taxon>Araneoidea</taxon>
        <taxon>Araneidae</taxon>
        <taxon>Caerostris</taxon>
    </lineage>
</organism>
<dbReference type="AlphaFoldDB" id="A0AAV4XKY8"/>
<dbReference type="Proteomes" id="UP001054945">
    <property type="component" value="Unassembled WGS sequence"/>
</dbReference>
<name>A0AAV4XKY8_CAEEX</name>
<sequence>MAKAPEKESKNQRACGDDSDEESENLEESPCGRWVKKKRRDVWQKVSVSTDLTAIESGGKEHLSNPFLFLYLLILTDAISENGKY</sequence>
<reference evidence="2 3" key="1">
    <citation type="submission" date="2021-06" db="EMBL/GenBank/DDBJ databases">
        <title>Caerostris extrusa draft genome.</title>
        <authorList>
            <person name="Kono N."/>
            <person name="Arakawa K."/>
        </authorList>
    </citation>
    <scope>NUCLEOTIDE SEQUENCE [LARGE SCALE GENOMIC DNA]</scope>
</reference>
<keyword evidence="3" id="KW-1185">Reference proteome</keyword>
<feature type="compositionally biased region" description="Acidic residues" evidence="1">
    <location>
        <begin position="17"/>
        <end position="27"/>
    </location>
</feature>
<gene>
    <name evidence="2" type="ORF">CEXT_282991</name>
</gene>
<feature type="compositionally biased region" description="Basic and acidic residues" evidence="1">
    <location>
        <begin position="1"/>
        <end position="11"/>
    </location>
</feature>
<evidence type="ECO:0000256" key="1">
    <source>
        <dbReference type="SAM" id="MobiDB-lite"/>
    </source>
</evidence>
<feature type="region of interest" description="Disordered" evidence="1">
    <location>
        <begin position="1"/>
        <end position="31"/>
    </location>
</feature>
<proteinExistence type="predicted"/>
<evidence type="ECO:0000313" key="2">
    <source>
        <dbReference type="EMBL" id="GIY95349.1"/>
    </source>
</evidence>
<protein>
    <submittedName>
        <fullName evidence="2">Uncharacterized protein</fullName>
    </submittedName>
</protein>
<comment type="caution">
    <text evidence="2">The sequence shown here is derived from an EMBL/GenBank/DDBJ whole genome shotgun (WGS) entry which is preliminary data.</text>
</comment>
<evidence type="ECO:0000313" key="3">
    <source>
        <dbReference type="Proteomes" id="UP001054945"/>
    </source>
</evidence>
<accession>A0AAV4XKY8</accession>
<dbReference type="EMBL" id="BPLR01017900">
    <property type="protein sequence ID" value="GIY95349.1"/>
    <property type="molecule type" value="Genomic_DNA"/>
</dbReference>